<feature type="compositionally biased region" description="Low complexity" evidence="1">
    <location>
        <begin position="178"/>
        <end position="191"/>
    </location>
</feature>
<evidence type="ECO:0000313" key="2">
    <source>
        <dbReference type="EMBL" id="KIO17167.1"/>
    </source>
</evidence>
<keyword evidence="3" id="KW-1185">Reference proteome</keyword>
<dbReference type="PANTHER" id="PTHR15398">
    <property type="entry name" value="BROMODOMAIN-CONTAINING PROTEIN 8"/>
    <property type="match status" value="1"/>
</dbReference>
<dbReference type="OrthoDB" id="1742084at2759"/>
<reference evidence="2 3" key="1">
    <citation type="submission" date="2014-04" db="EMBL/GenBank/DDBJ databases">
        <authorList>
            <consortium name="DOE Joint Genome Institute"/>
            <person name="Kuo A."/>
            <person name="Girlanda M."/>
            <person name="Perotto S."/>
            <person name="Kohler A."/>
            <person name="Nagy L.G."/>
            <person name="Floudas D."/>
            <person name="Copeland A."/>
            <person name="Barry K.W."/>
            <person name="Cichocki N."/>
            <person name="Veneault-Fourrey C."/>
            <person name="LaButti K."/>
            <person name="Lindquist E.A."/>
            <person name="Lipzen A."/>
            <person name="Lundell T."/>
            <person name="Morin E."/>
            <person name="Murat C."/>
            <person name="Sun H."/>
            <person name="Tunlid A."/>
            <person name="Henrissat B."/>
            <person name="Grigoriev I.V."/>
            <person name="Hibbett D.S."/>
            <person name="Martin F."/>
            <person name="Nordberg H.P."/>
            <person name="Cantor M.N."/>
            <person name="Hua S.X."/>
        </authorList>
    </citation>
    <scope>NUCLEOTIDE SEQUENCE [LARGE SCALE GENOMIC DNA]</scope>
    <source>
        <strain evidence="2 3">MUT 4182</strain>
    </source>
</reference>
<dbReference type="GO" id="GO:0035267">
    <property type="term" value="C:NuA4 histone acetyltransferase complex"/>
    <property type="evidence" value="ECO:0007669"/>
    <property type="project" value="TreeGrafter"/>
</dbReference>
<name>A0A0C3L6I4_9AGAM</name>
<feature type="region of interest" description="Disordered" evidence="1">
    <location>
        <begin position="146"/>
        <end position="252"/>
    </location>
</feature>
<accession>A0A0C3L6I4</accession>
<gene>
    <name evidence="2" type="ORF">M407DRAFT_33175</name>
</gene>
<feature type="compositionally biased region" description="Polar residues" evidence="1">
    <location>
        <begin position="211"/>
        <end position="227"/>
    </location>
</feature>
<dbReference type="HOGENOM" id="CLU_1103454_0_0_1"/>
<dbReference type="PANTHER" id="PTHR15398:SF4">
    <property type="entry name" value="BROMODOMAIN-CONTAINING PROTEIN 8 ISOFORM X1"/>
    <property type="match status" value="1"/>
</dbReference>
<proteinExistence type="predicted"/>
<dbReference type="Proteomes" id="UP000054248">
    <property type="component" value="Unassembled WGS sequence"/>
</dbReference>
<dbReference type="EMBL" id="KN823420">
    <property type="protein sequence ID" value="KIO17167.1"/>
    <property type="molecule type" value="Genomic_DNA"/>
</dbReference>
<evidence type="ECO:0000313" key="3">
    <source>
        <dbReference type="Proteomes" id="UP000054248"/>
    </source>
</evidence>
<organism evidence="2 3">
    <name type="scientific">Tulasnella calospora MUT 4182</name>
    <dbReference type="NCBI Taxonomy" id="1051891"/>
    <lineage>
        <taxon>Eukaryota</taxon>
        <taxon>Fungi</taxon>
        <taxon>Dikarya</taxon>
        <taxon>Basidiomycota</taxon>
        <taxon>Agaricomycotina</taxon>
        <taxon>Agaricomycetes</taxon>
        <taxon>Cantharellales</taxon>
        <taxon>Tulasnellaceae</taxon>
        <taxon>Tulasnella</taxon>
    </lineage>
</organism>
<evidence type="ECO:0000256" key="1">
    <source>
        <dbReference type="SAM" id="MobiDB-lite"/>
    </source>
</evidence>
<protein>
    <submittedName>
        <fullName evidence="2">Uncharacterized protein</fullName>
    </submittedName>
</protein>
<reference evidence="3" key="2">
    <citation type="submission" date="2015-01" db="EMBL/GenBank/DDBJ databases">
        <title>Evolutionary Origins and Diversification of the Mycorrhizal Mutualists.</title>
        <authorList>
            <consortium name="DOE Joint Genome Institute"/>
            <consortium name="Mycorrhizal Genomics Consortium"/>
            <person name="Kohler A."/>
            <person name="Kuo A."/>
            <person name="Nagy L.G."/>
            <person name="Floudas D."/>
            <person name="Copeland A."/>
            <person name="Barry K.W."/>
            <person name="Cichocki N."/>
            <person name="Veneault-Fourrey C."/>
            <person name="LaButti K."/>
            <person name="Lindquist E.A."/>
            <person name="Lipzen A."/>
            <person name="Lundell T."/>
            <person name="Morin E."/>
            <person name="Murat C."/>
            <person name="Riley R."/>
            <person name="Ohm R."/>
            <person name="Sun H."/>
            <person name="Tunlid A."/>
            <person name="Henrissat B."/>
            <person name="Grigoriev I.V."/>
            <person name="Hibbett D.S."/>
            <person name="Martin F."/>
        </authorList>
    </citation>
    <scope>NUCLEOTIDE SEQUENCE [LARGE SCALE GENOMIC DNA]</scope>
    <source>
        <strain evidence="3">MUT 4182</strain>
    </source>
</reference>
<sequence>MSTRSARSAPSVDDILAQLSLRDRLLFAQVVYELGCSDWGAIAGLLAKHPLIQRPKGFFTAQTCNSIYVALMSDINVDFDSGISLEARTPKAKINLKLAQKYYKERVAELKDQILQNEEKFKAIVREVEEIKAGKWDDRLLAEEAKKQATVDDKKKKSKAGGSANNLRRSTRSGTRISETPTAPETPTSPTQLDNAVTEPPISEEVVEDATVNSETAPSEMQGLQTDDGSDAAQEADALASGSRISLITKGK</sequence>
<dbReference type="AlphaFoldDB" id="A0A0C3L6I4"/>
<feature type="compositionally biased region" description="Basic and acidic residues" evidence="1">
    <location>
        <begin position="146"/>
        <end position="155"/>
    </location>
</feature>